<reference evidence="1 2" key="1">
    <citation type="submission" date="2024-06" db="EMBL/GenBank/DDBJ databases">
        <authorList>
            <person name="Lee S.D."/>
        </authorList>
    </citation>
    <scope>NUCLEOTIDE SEQUENCE [LARGE SCALE GENOMIC DNA]</scope>
    <source>
        <strain evidence="1 2">N1-10</strain>
    </source>
</reference>
<keyword evidence="2" id="KW-1185">Reference proteome</keyword>
<dbReference type="EMBL" id="JBEUKS010000003">
    <property type="protein sequence ID" value="MFC1438833.1"/>
    <property type="molecule type" value="Genomic_DNA"/>
</dbReference>
<gene>
    <name evidence="1" type="ORF">ABUW04_11235</name>
</gene>
<dbReference type="SUPFAM" id="SSF50118">
    <property type="entry name" value="Cell growth inhibitor/plasmid maintenance toxic component"/>
    <property type="match status" value="1"/>
</dbReference>
<dbReference type="Proteomes" id="UP001592581">
    <property type="component" value="Unassembled WGS sequence"/>
</dbReference>
<proteinExistence type="predicted"/>
<accession>A0ABV6XKP3</accession>
<evidence type="ECO:0000313" key="1">
    <source>
        <dbReference type="EMBL" id="MFC1438833.1"/>
    </source>
</evidence>
<comment type="caution">
    <text evidence="1">The sequence shown here is derived from an EMBL/GenBank/DDBJ whole genome shotgun (WGS) entry which is preliminary data.</text>
</comment>
<sequence>MSVPATVPLRRGQIWEVASPSGRPRCLLVVEADGALQLYQHGAVCVLVDTSGTAPDTLLSTPITHPVEGVAIAVDVLSYRRERITGGKYLGIVTPEEMTRVSQALRLALDLTD</sequence>
<name>A0ABV6XKP3_9ACTN</name>
<organism evidence="1 2">
    <name type="scientific">Streptacidiphilus jeojiensis</name>
    <dbReference type="NCBI Taxonomy" id="3229225"/>
    <lineage>
        <taxon>Bacteria</taxon>
        <taxon>Bacillati</taxon>
        <taxon>Actinomycetota</taxon>
        <taxon>Actinomycetes</taxon>
        <taxon>Kitasatosporales</taxon>
        <taxon>Streptomycetaceae</taxon>
        <taxon>Streptacidiphilus</taxon>
    </lineage>
</organism>
<protein>
    <submittedName>
        <fullName evidence="1">Type II toxin-antitoxin system PemK/MazF family toxin</fullName>
    </submittedName>
</protein>
<dbReference type="RefSeq" id="WP_380564363.1">
    <property type="nucleotide sequence ID" value="NZ_JBEUKS010000003.1"/>
</dbReference>
<evidence type="ECO:0000313" key="2">
    <source>
        <dbReference type="Proteomes" id="UP001592581"/>
    </source>
</evidence>